<dbReference type="EMBL" id="CP018762">
    <property type="protein sequence ID" value="APZ34936.1"/>
    <property type="molecule type" value="Genomic_DNA"/>
</dbReference>
<dbReference type="STRING" id="36805.BOH66_12295"/>
<proteinExistence type="predicted"/>
<dbReference type="KEGG" id="maur:BOH66_12295"/>
<dbReference type="AlphaFoldDB" id="A0A1P8UA37"/>
<dbReference type="Proteomes" id="UP000187185">
    <property type="component" value="Chromosome"/>
</dbReference>
<gene>
    <name evidence="1" type="ORF">BOH66_12295</name>
</gene>
<sequence length="60" mass="6693">MDPVDDQIADLEDGLREELIDRGSVELAVFGGLGDQGRSLGKQRWLQLRGTGEPVRRWSV</sequence>
<organism evidence="1 2">
    <name type="scientific">Microbacterium aurum</name>
    <dbReference type="NCBI Taxonomy" id="36805"/>
    <lineage>
        <taxon>Bacteria</taxon>
        <taxon>Bacillati</taxon>
        <taxon>Actinomycetota</taxon>
        <taxon>Actinomycetes</taxon>
        <taxon>Micrococcales</taxon>
        <taxon>Microbacteriaceae</taxon>
        <taxon>Microbacterium</taxon>
    </lineage>
</organism>
<evidence type="ECO:0000313" key="1">
    <source>
        <dbReference type="EMBL" id="APZ34936.1"/>
    </source>
</evidence>
<dbReference type="RefSeq" id="WP_076691323.1">
    <property type="nucleotide sequence ID" value="NZ_CP018762.1"/>
</dbReference>
<name>A0A1P8UA37_9MICO</name>
<keyword evidence="2" id="KW-1185">Reference proteome</keyword>
<evidence type="ECO:0000313" key="2">
    <source>
        <dbReference type="Proteomes" id="UP000187185"/>
    </source>
</evidence>
<accession>A0A1P8UA37</accession>
<protein>
    <submittedName>
        <fullName evidence="1">Uncharacterized protein</fullName>
    </submittedName>
</protein>
<reference evidence="1 2" key="1">
    <citation type="submission" date="2016-12" db="EMBL/GenBank/DDBJ databases">
        <title>Complete genome sequence of Microbacterium aurum KACC 15219.</title>
        <authorList>
            <person name="Jung Y."/>
            <person name="Shin J.-H."/>
            <person name="Lee Y.-J."/>
            <person name="Yi H."/>
            <person name="Bahn Y.-S."/>
            <person name="Kim J.F."/>
            <person name="Lee D.-W."/>
        </authorList>
    </citation>
    <scope>NUCLEOTIDE SEQUENCE [LARGE SCALE GENOMIC DNA]</scope>
    <source>
        <strain evidence="1 2">KACC 15219</strain>
    </source>
</reference>